<dbReference type="PANTHER" id="PTHR31118">
    <property type="entry name" value="CYCLASE-LIKE PROTEIN 2"/>
    <property type="match status" value="1"/>
</dbReference>
<sequence length="209" mass="24273">MKEQWLSLSLEIDESTLAFPGDEGLKINKIKTWDKDNYLLSQVYLTMHLGTHLDYKSHVLNEEDHLDFNQFIGKANVIFIQAKSGIIKTKDIELAYQYINQAEDMLIISTNHEHKINTQAYWTYPKFEPSILEFLKKHHIRLLAADLPSYEYVEGDMLQMHRDLLSNDIYLLENLVHLDRLSSHIELMVLPIPIKGLEAALVNVIAKNL</sequence>
<dbReference type="InterPro" id="IPR007325">
    <property type="entry name" value="KFase/CYL"/>
</dbReference>
<accession>A0A7L6N193</accession>
<gene>
    <name evidence="1" type="ORF">HF295_03790</name>
</gene>
<dbReference type="SUPFAM" id="SSF102198">
    <property type="entry name" value="Putative cyclase"/>
    <property type="match status" value="1"/>
</dbReference>
<dbReference type="Pfam" id="PF04199">
    <property type="entry name" value="Cyclase"/>
    <property type="match status" value="1"/>
</dbReference>
<dbReference type="Gene3D" id="3.50.30.50">
    <property type="entry name" value="Putative cyclase"/>
    <property type="match status" value="1"/>
</dbReference>
<reference evidence="1 2" key="1">
    <citation type="submission" date="2020-04" db="EMBL/GenBank/DDBJ databases">
        <authorList>
            <person name="Zheng R.K."/>
            <person name="Sun C.M."/>
        </authorList>
    </citation>
    <scope>NUCLEOTIDE SEQUENCE [LARGE SCALE GENOMIC DNA]</scope>
    <source>
        <strain evidence="2">zrk29</strain>
    </source>
</reference>
<evidence type="ECO:0000313" key="2">
    <source>
        <dbReference type="Proteomes" id="UP000512167"/>
    </source>
</evidence>
<dbReference type="GO" id="GO:0019441">
    <property type="term" value="P:L-tryptophan catabolic process to kynurenine"/>
    <property type="evidence" value="ECO:0007669"/>
    <property type="project" value="InterPro"/>
</dbReference>
<dbReference type="RefSeq" id="WP_312032521.1">
    <property type="nucleotide sequence ID" value="NZ_CP051151.1"/>
</dbReference>
<dbReference type="PANTHER" id="PTHR31118:SF12">
    <property type="entry name" value="CYCLASE-LIKE PROTEIN 2"/>
    <property type="match status" value="1"/>
</dbReference>
<dbReference type="EMBL" id="CP051151">
    <property type="protein sequence ID" value="QLY40026.1"/>
    <property type="molecule type" value="Genomic_DNA"/>
</dbReference>
<evidence type="ECO:0000313" key="1">
    <source>
        <dbReference type="EMBL" id="QLY40026.1"/>
    </source>
</evidence>
<organism evidence="1 2">
    <name type="scientific">Hujiaoplasma nucleasis</name>
    <dbReference type="NCBI Taxonomy" id="2725268"/>
    <lineage>
        <taxon>Bacteria</taxon>
        <taxon>Bacillati</taxon>
        <taxon>Mycoplasmatota</taxon>
        <taxon>Mollicutes</taxon>
        <taxon>Candidatus Izemoplasmatales</taxon>
        <taxon>Hujiaoplasmataceae</taxon>
        <taxon>Hujiaoplasma</taxon>
    </lineage>
</organism>
<dbReference type="KEGG" id="tbk:HF295_03790"/>
<name>A0A7L6N193_9MOLU</name>
<keyword evidence="2" id="KW-1185">Reference proteome</keyword>
<dbReference type="AlphaFoldDB" id="A0A7L6N193"/>
<dbReference type="InterPro" id="IPR037175">
    <property type="entry name" value="KFase_sf"/>
</dbReference>
<protein>
    <recommendedName>
        <fullName evidence="3">Cyclase family protein</fullName>
    </recommendedName>
</protein>
<proteinExistence type="predicted"/>
<evidence type="ECO:0008006" key="3">
    <source>
        <dbReference type="Google" id="ProtNLM"/>
    </source>
</evidence>
<dbReference type="GO" id="GO:0004061">
    <property type="term" value="F:arylformamidase activity"/>
    <property type="evidence" value="ECO:0007669"/>
    <property type="project" value="InterPro"/>
</dbReference>
<dbReference type="Proteomes" id="UP000512167">
    <property type="component" value="Chromosome"/>
</dbReference>